<accession>A0ACC6M8Q8</accession>
<comment type="caution">
    <text evidence="1">The sequence shown here is derived from an EMBL/GenBank/DDBJ whole genome shotgun (WGS) entry which is preliminary data.</text>
</comment>
<gene>
    <name evidence="1" type="ORF">SH601_14985</name>
</gene>
<protein>
    <submittedName>
        <fullName evidence="1">GntR family transcriptional regulator</fullName>
    </submittedName>
</protein>
<keyword evidence="2" id="KW-1185">Reference proteome</keyword>
<proteinExistence type="predicted"/>
<sequence length="239" mass="27807">MAQSKRIPKYKMIEDYILQKIKGGQYVKGSPIETEQELIKKFNVSRVTVRQATNNLVAKGYLSRSQGSGTYVTNQKVIERSTHVKSFTEEMLETGKQPSTEIIEFKVIPSDEEIANKLVITKGEPIYYIKRLRKADNMPMMLETNYMEVQKYPDLSYDRIRNSKYEYIEGYTEETIDQSHHVVVPIMPSDEIVRYFNCDPSNPLLKVLNTTYLSNGQILDYTELLLNVEEYQYQSIRGK</sequence>
<organism evidence="1 2">
    <name type="scientific">Gracilibacillus pellucidus</name>
    <dbReference type="NCBI Taxonomy" id="3095368"/>
    <lineage>
        <taxon>Bacteria</taxon>
        <taxon>Bacillati</taxon>
        <taxon>Bacillota</taxon>
        <taxon>Bacilli</taxon>
        <taxon>Bacillales</taxon>
        <taxon>Bacillaceae</taxon>
        <taxon>Gracilibacillus</taxon>
    </lineage>
</organism>
<evidence type="ECO:0000313" key="2">
    <source>
        <dbReference type="Proteomes" id="UP001277972"/>
    </source>
</evidence>
<dbReference type="EMBL" id="JAWZSR010000010">
    <property type="protein sequence ID" value="MDX8047273.1"/>
    <property type="molecule type" value="Genomic_DNA"/>
</dbReference>
<evidence type="ECO:0000313" key="1">
    <source>
        <dbReference type="EMBL" id="MDX8047273.1"/>
    </source>
</evidence>
<name>A0ACC6M8Q8_9BACI</name>
<reference evidence="1" key="1">
    <citation type="submission" date="2023-11" db="EMBL/GenBank/DDBJ databases">
        <title>Gracilibacillus pellucida a moderately halophilic bacterium isolated from saline soil in Xinjiang province.</title>
        <authorList>
            <person name="Zhang Z."/>
            <person name="Tan F."/>
            <person name="Wang Y."/>
            <person name="Xia M."/>
        </authorList>
    </citation>
    <scope>NUCLEOTIDE SEQUENCE</scope>
    <source>
        <strain evidence="1">S3-1-1</strain>
    </source>
</reference>
<dbReference type="Proteomes" id="UP001277972">
    <property type="component" value="Unassembled WGS sequence"/>
</dbReference>